<evidence type="ECO:0000256" key="1">
    <source>
        <dbReference type="SAM" id="MobiDB-lite"/>
    </source>
</evidence>
<keyword evidence="2" id="KW-1133">Transmembrane helix</keyword>
<feature type="compositionally biased region" description="Polar residues" evidence="1">
    <location>
        <begin position="56"/>
        <end position="70"/>
    </location>
</feature>
<keyword evidence="2" id="KW-0472">Membrane</keyword>
<feature type="transmembrane region" description="Helical" evidence="2">
    <location>
        <begin position="7"/>
        <end position="24"/>
    </location>
</feature>
<dbReference type="PANTHER" id="PTHR45985:SF3">
    <property type="entry name" value="CHITIN DEACETYLASE-LIKE 4"/>
    <property type="match status" value="1"/>
</dbReference>
<dbReference type="AlphaFoldDB" id="A0A3G8ZS00"/>
<evidence type="ECO:0000313" key="4">
    <source>
        <dbReference type="Proteomes" id="UP000268084"/>
    </source>
</evidence>
<dbReference type="Proteomes" id="UP000268084">
    <property type="component" value="Chromosome"/>
</dbReference>
<evidence type="ECO:0000256" key="2">
    <source>
        <dbReference type="SAM" id="Phobius"/>
    </source>
</evidence>
<protein>
    <submittedName>
        <fullName evidence="3">Polysaccharide deacetylase</fullName>
    </submittedName>
</protein>
<dbReference type="EMBL" id="CP034170">
    <property type="protein sequence ID" value="AZI57284.1"/>
    <property type="molecule type" value="Genomic_DNA"/>
</dbReference>
<dbReference type="InterPro" id="IPR052740">
    <property type="entry name" value="CE4"/>
</dbReference>
<organism evidence="3 4">
    <name type="scientific">Nakamurella antarctica</name>
    <dbReference type="NCBI Taxonomy" id="1902245"/>
    <lineage>
        <taxon>Bacteria</taxon>
        <taxon>Bacillati</taxon>
        <taxon>Actinomycetota</taxon>
        <taxon>Actinomycetes</taxon>
        <taxon>Nakamurellales</taxon>
        <taxon>Nakamurellaceae</taxon>
        <taxon>Nakamurella</taxon>
    </lineage>
</organism>
<dbReference type="SUPFAM" id="SSF88713">
    <property type="entry name" value="Glycoside hydrolase/deacetylase"/>
    <property type="match status" value="1"/>
</dbReference>
<dbReference type="GO" id="GO:0005975">
    <property type="term" value="P:carbohydrate metabolic process"/>
    <property type="evidence" value="ECO:0007669"/>
    <property type="project" value="InterPro"/>
</dbReference>
<dbReference type="RefSeq" id="WP_124797969.1">
    <property type="nucleotide sequence ID" value="NZ_CP034170.1"/>
</dbReference>
<feature type="compositionally biased region" description="Polar residues" evidence="1">
    <location>
        <begin position="78"/>
        <end position="91"/>
    </location>
</feature>
<dbReference type="OrthoDB" id="438898at2"/>
<proteinExistence type="predicted"/>
<dbReference type="Gene3D" id="3.20.20.370">
    <property type="entry name" value="Glycoside hydrolase/deacetylase"/>
    <property type="match status" value="1"/>
</dbReference>
<keyword evidence="2" id="KW-0812">Transmembrane</keyword>
<reference evidence="3 4" key="1">
    <citation type="submission" date="2018-11" db="EMBL/GenBank/DDBJ databases">
        <authorList>
            <person name="Da X."/>
        </authorList>
    </citation>
    <scope>NUCLEOTIDE SEQUENCE [LARGE SCALE GENOMIC DNA]</scope>
    <source>
        <strain evidence="3 4">S14-144</strain>
    </source>
</reference>
<evidence type="ECO:0000313" key="3">
    <source>
        <dbReference type="EMBL" id="AZI57284.1"/>
    </source>
</evidence>
<name>A0A3G8ZS00_9ACTN</name>
<keyword evidence="4" id="KW-1185">Reference proteome</keyword>
<reference evidence="3 4" key="2">
    <citation type="submission" date="2018-12" db="EMBL/GenBank/DDBJ databases">
        <title>Nakamurella antarcticus sp. nov., isolated from Antarctica South Shetland Islands soil.</title>
        <authorList>
            <person name="Peng F."/>
        </authorList>
    </citation>
    <scope>NUCLEOTIDE SEQUENCE [LARGE SCALE GENOMIC DNA]</scope>
    <source>
        <strain evidence="3 4">S14-144</strain>
    </source>
</reference>
<feature type="region of interest" description="Disordered" evidence="1">
    <location>
        <begin position="54"/>
        <end position="108"/>
    </location>
</feature>
<sequence length="429" mass="47107">MKQSKWVILALVMALVVVTGILIYRNTATDNSASGPLVTETVMVTPTPNIYDKPTETVSSEPPATTQAAVSSVPVPSAETTPIASAETSAATPVDGSRKPTNIPMTKLAPGEKPPQFIIFSFDGVGSSQKLNEFMDAAAPNDARFTGFLTGLYLLTDDNNNAYTAPGASQGSSQVGFGGPASEVIKRVTDLNTFYQRGNEVGTHYNGHFCELGQNWSTGQWNGELSQFFDYFTNWKTINGLPDAPDLVIPASEVKGGRTPCLKHTWNQVVQSWKDNNMTYDSSDPAPRDGIFWPQRVDGIWEFYMPYIYSPAFGGKVTAMDYNFWVKFNGAKEEPQTQPELTQKVIDTYNFMYSEAYNGNRAPILVANHLNNWNGNSFNPAAKQFMSEKCGLANTFCATYTDVIAWMEMQDPAVLDDLLNSFPVAYQAP</sequence>
<dbReference type="InterPro" id="IPR011330">
    <property type="entry name" value="Glyco_hydro/deAcase_b/a-brl"/>
</dbReference>
<dbReference type="KEGG" id="nak:EH165_03015"/>
<dbReference type="PANTHER" id="PTHR45985">
    <property type="match status" value="1"/>
</dbReference>
<gene>
    <name evidence="3" type="ORF">EH165_03015</name>
</gene>
<accession>A0A3G8ZS00</accession>